<dbReference type="CDD" id="cd00096">
    <property type="entry name" value="Ig"/>
    <property type="match status" value="1"/>
</dbReference>
<dbReference type="GO" id="GO:0032589">
    <property type="term" value="C:neuron projection membrane"/>
    <property type="evidence" value="ECO:0007669"/>
    <property type="project" value="TreeGrafter"/>
</dbReference>
<dbReference type="InterPro" id="IPR036179">
    <property type="entry name" value="Ig-like_dom_sf"/>
</dbReference>
<evidence type="ECO:0000313" key="4">
    <source>
        <dbReference type="Proteomes" id="UP000318571"/>
    </source>
</evidence>
<evidence type="ECO:0000313" key="3">
    <source>
        <dbReference type="EMBL" id="TRY67184.1"/>
    </source>
</evidence>
<dbReference type="Proteomes" id="UP000318571">
    <property type="component" value="Chromosome 4"/>
</dbReference>
<dbReference type="AlphaFoldDB" id="A0A553NP33"/>
<accession>A0A553NP33</accession>
<dbReference type="Gene3D" id="2.60.40.10">
    <property type="entry name" value="Immunoglobulins"/>
    <property type="match status" value="2"/>
</dbReference>
<dbReference type="InterPro" id="IPR037448">
    <property type="entry name" value="Zig-8"/>
</dbReference>
<dbReference type="CDD" id="cd00099">
    <property type="entry name" value="IgV"/>
    <property type="match status" value="1"/>
</dbReference>
<evidence type="ECO:0000259" key="2">
    <source>
        <dbReference type="PROSITE" id="PS50835"/>
    </source>
</evidence>
<dbReference type="Pfam" id="PF13927">
    <property type="entry name" value="Ig_3"/>
    <property type="match status" value="1"/>
</dbReference>
<feature type="domain" description="Ig-like" evidence="2">
    <location>
        <begin position="56"/>
        <end position="150"/>
    </location>
</feature>
<dbReference type="InterPro" id="IPR013783">
    <property type="entry name" value="Ig-like_fold"/>
</dbReference>
<feature type="signal peptide" evidence="1">
    <location>
        <begin position="1"/>
        <end position="23"/>
    </location>
</feature>
<dbReference type="InterPro" id="IPR013106">
    <property type="entry name" value="Ig_V-set"/>
</dbReference>
<dbReference type="FunFam" id="2.60.40.10:FF:000129">
    <property type="entry name" value="CLUMA_CG018772, isoform A"/>
    <property type="match status" value="1"/>
</dbReference>
<dbReference type="InterPro" id="IPR007110">
    <property type="entry name" value="Ig-like_dom"/>
</dbReference>
<keyword evidence="4" id="KW-1185">Reference proteome</keyword>
<dbReference type="InterPro" id="IPR003598">
    <property type="entry name" value="Ig_sub2"/>
</dbReference>
<dbReference type="PANTHER" id="PTHR23279">
    <property type="entry name" value="DEFECTIVE PROBOSCIS EXTENSION RESPONSE DPR -RELATED"/>
    <property type="match status" value="1"/>
</dbReference>
<proteinExistence type="predicted"/>
<protein>
    <recommendedName>
        <fullName evidence="2">Ig-like domain-containing protein</fullName>
    </recommendedName>
</protein>
<organism evidence="3 4">
    <name type="scientific">Tigriopus californicus</name>
    <name type="common">Marine copepod</name>
    <dbReference type="NCBI Taxonomy" id="6832"/>
    <lineage>
        <taxon>Eukaryota</taxon>
        <taxon>Metazoa</taxon>
        <taxon>Ecdysozoa</taxon>
        <taxon>Arthropoda</taxon>
        <taxon>Crustacea</taxon>
        <taxon>Multicrustacea</taxon>
        <taxon>Hexanauplia</taxon>
        <taxon>Copepoda</taxon>
        <taxon>Harpacticoida</taxon>
        <taxon>Harpacticidae</taxon>
        <taxon>Tigriopus</taxon>
    </lineage>
</organism>
<dbReference type="OMA" id="CAGHSEN"/>
<evidence type="ECO:0000256" key="1">
    <source>
        <dbReference type="SAM" id="SignalP"/>
    </source>
</evidence>
<keyword evidence="1" id="KW-0732">Signal</keyword>
<gene>
    <name evidence="3" type="ORF">TCAL_02289</name>
</gene>
<dbReference type="PANTHER" id="PTHR23279:SF21">
    <property type="entry name" value="DEFECTIVE PROBOSCIS EXTENSION RESPONSE 11, ISOFORM B-RELATED"/>
    <property type="match status" value="1"/>
</dbReference>
<dbReference type="GO" id="GO:0050808">
    <property type="term" value="P:synapse organization"/>
    <property type="evidence" value="ECO:0007669"/>
    <property type="project" value="TreeGrafter"/>
</dbReference>
<reference evidence="3 4" key="1">
    <citation type="journal article" date="2018" name="Nat. Ecol. Evol.">
        <title>Genomic signatures of mitonuclear coevolution across populations of Tigriopus californicus.</title>
        <authorList>
            <person name="Barreto F.S."/>
            <person name="Watson E.T."/>
            <person name="Lima T.G."/>
            <person name="Willett C.S."/>
            <person name="Edmands S."/>
            <person name="Li W."/>
            <person name="Burton R.S."/>
        </authorList>
    </citation>
    <scope>NUCLEOTIDE SEQUENCE [LARGE SCALE GENOMIC DNA]</scope>
    <source>
        <strain evidence="3 4">San Diego</strain>
    </source>
</reference>
<dbReference type="InterPro" id="IPR003599">
    <property type="entry name" value="Ig_sub"/>
</dbReference>
<feature type="chain" id="PRO_5022069704" description="Ig-like domain-containing protein" evidence="1">
    <location>
        <begin position="24"/>
        <end position="283"/>
    </location>
</feature>
<comment type="caution">
    <text evidence="3">The sequence shown here is derived from an EMBL/GenBank/DDBJ whole genome shotgun (WGS) entry which is preliminary data.</text>
</comment>
<feature type="domain" description="Ig-like" evidence="2">
    <location>
        <begin position="159"/>
        <end position="250"/>
    </location>
</feature>
<dbReference type="SMART" id="SM00406">
    <property type="entry name" value="IGv"/>
    <property type="match status" value="1"/>
</dbReference>
<dbReference type="OrthoDB" id="8049355at2759"/>
<dbReference type="PROSITE" id="PS50835">
    <property type="entry name" value="IG_LIKE"/>
    <property type="match status" value="2"/>
</dbReference>
<dbReference type="SMART" id="SM00408">
    <property type="entry name" value="IGc2"/>
    <property type="match status" value="2"/>
</dbReference>
<name>A0A553NP33_TIGCA</name>
<dbReference type="Pfam" id="PF07686">
    <property type="entry name" value="V-set"/>
    <property type="match status" value="1"/>
</dbReference>
<dbReference type="SMART" id="SM00409">
    <property type="entry name" value="IG"/>
    <property type="match status" value="2"/>
</dbReference>
<sequence length="283" mass="31658">MYQSCVFILCSLVLLEPARLYGAEGIRSRHQHHYQNSLHRSGPQTMELINDPEKEPMFASDLPRNLTVQLGGTAYLPCTVHNLGNKSVSWIRNRDTHILTSDRDVFIVDERFSSLYNPDSSTWTLQIKYVQPRDAGSYECQVSTSPKKMHFFNLAVVVPKVRIIGNKDIHVQAGSEVQLKCVVSQAVEHPSFIVWYHNDKMVVSSGRRFPRYETPTRDSSIGTFTISHVVKSDAGNYTCQPANLHSAKVSLHVVNGELSEPSIQGSGGALSLLIHSELLFCCS</sequence>
<dbReference type="STRING" id="6832.A0A553NP33"/>
<dbReference type="EMBL" id="VCGU01000011">
    <property type="protein sequence ID" value="TRY67184.1"/>
    <property type="molecule type" value="Genomic_DNA"/>
</dbReference>
<dbReference type="SUPFAM" id="SSF48726">
    <property type="entry name" value="Immunoglobulin"/>
    <property type="match status" value="2"/>
</dbReference>